<comment type="subcellular location">
    <subcellularLocation>
        <location evidence="1">Membrane</location>
        <topology evidence="1">Single-pass membrane protein</topology>
    </subcellularLocation>
</comment>
<dbReference type="AlphaFoldDB" id="A0A1W7HBX9"/>
<dbReference type="GO" id="GO:0005506">
    <property type="term" value="F:iron ion binding"/>
    <property type="evidence" value="ECO:0007669"/>
    <property type="project" value="InterPro"/>
</dbReference>
<dbReference type="PANTHER" id="PTHR24282:SF155">
    <property type="entry name" value="CYTOCHROME P450 734A1-LIKE"/>
    <property type="match status" value="1"/>
</dbReference>
<evidence type="ECO:0000256" key="3">
    <source>
        <dbReference type="ARBA" id="ARBA00022617"/>
    </source>
</evidence>
<dbReference type="PRINTS" id="PR00385">
    <property type="entry name" value="P450"/>
</dbReference>
<comment type="similarity">
    <text evidence="2 12">Belongs to the cytochrome P450 family.</text>
</comment>
<evidence type="ECO:0000256" key="1">
    <source>
        <dbReference type="ARBA" id="ARBA00004167"/>
    </source>
</evidence>
<evidence type="ECO:0000256" key="11">
    <source>
        <dbReference type="PIRSR" id="PIRSR602401-1"/>
    </source>
</evidence>
<dbReference type="EMBL" id="FX983116">
    <property type="protein sequence ID" value="BAX34741.1"/>
    <property type="molecule type" value="mRNA"/>
</dbReference>
<feature type="binding site" description="axial binding residue" evidence="11">
    <location>
        <position position="449"/>
    </location>
    <ligand>
        <name>heme</name>
        <dbReference type="ChEBI" id="CHEBI:30413"/>
    </ligand>
    <ligandPart>
        <name>Fe</name>
        <dbReference type="ChEBI" id="CHEBI:18248"/>
    </ligandPart>
</feature>
<dbReference type="SUPFAM" id="SSF48264">
    <property type="entry name" value="Cytochrome P450"/>
    <property type="match status" value="1"/>
</dbReference>
<dbReference type="PANTHER" id="PTHR24282">
    <property type="entry name" value="CYTOCHROME P450 FAMILY MEMBER"/>
    <property type="match status" value="1"/>
</dbReference>
<evidence type="ECO:0000256" key="5">
    <source>
        <dbReference type="ARBA" id="ARBA00022723"/>
    </source>
</evidence>
<keyword evidence="6" id="KW-1133">Transmembrane helix</keyword>
<dbReference type="GO" id="GO:0016020">
    <property type="term" value="C:membrane"/>
    <property type="evidence" value="ECO:0007669"/>
    <property type="project" value="UniProtKB-SubCell"/>
</dbReference>
<dbReference type="Pfam" id="PF00067">
    <property type="entry name" value="p450"/>
    <property type="match status" value="1"/>
</dbReference>
<dbReference type="Gene3D" id="1.10.630.10">
    <property type="entry name" value="Cytochrome P450"/>
    <property type="match status" value="1"/>
</dbReference>
<name>A0A1W7HBX9_SCODU</name>
<evidence type="ECO:0000256" key="4">
    <source>
        <dbReference type="ARBA" id="ARBA00022692"/>
    </source>
</evidence>
<keyword evidence="8 11" id="KW-0408">Iron</keyword>
<accession>A0A1W7HBX9</accession>
<dbReference type="PRINTS" id="PR00463">
    <property type="entry name" value="EP450I"/>
</dbReference>
<dbReference type="PROSITE" id="PS00086">
    <property type="entry name" value="CYTOCHROME_P450"/>
    <property type="match status" value="1"/>
</dbReference>
<keyword evidence="3 11" id="KW-0349">Heme</keyword>
<dbReference type="GO" id="GO:0020037">
    <property type="term" value="F:heme binding"/>
    <property type="evidence" value="ECO:0007669"/>
    <property type="project" value="InterPro"/>
</dbReference>
<reference evidence="13" key="1">
    <citation type="journal article" date="2017" name="Sci. Rep.">
        <title>Elucidation of terpenoid metabolism in Scoparia dulcis by RNA-seq analysis.</title>
        <authorList>
            <person name="Yamamura Y."/>
            <person name="Kurosaki F."/>
            <person name="Lee J.B."/>
        </authorList>
    </citation>
    <scope>NUCLEOTIDE SEQUENCE</scope>
    <source>
        <tissue evidence="13">Mixture of leaf and root</tissue>
    </source>
</reference>
<evidence type="ECO:0000256" key="8">
    <source>
        <dbReference type="ARBA" id="ARBA00023004"/>
    </source>
</evidence>
<evidence type="ECO:0000313" key="13">
    <source>
        <dbReference type="EMBL" id="BAX34741.1"/>
    </source>
</evidence>
<evidence type="ECO:0000256" key="6">
    <source>
        <dbReference type="ARBA" id="ARBA00022989"/>
    </source>
</evidence>
<sequence length="504" mass="58275">MYLMFPLLFLVIILARSLVKFVYSYIYFPWKITKHFEKQGIQGPPYHLIYGNTEDMKKLMKEATSKPINPPSHDILRRIAPYYDIWSNQYGKKFLMWYGPKPLLMLSEPDMIKELLITNACMGKDSFNPLSQNLFGQGLVGLEGDKWALHRKIANQAFTMERVKAWVPTIVNSTLKEMDEWEQESGGRDEFELDVQKALENLSADIISRTAFGSSFEEGKRIFELQDQQTVLTLHAQRSVYFPGLRFLPTKRNRMMWKLEKEIRNSVRALIEQSGNHRENSRNFITLLMQGDGREREGLSVEEVVDECKTFYFAGKGTSARLLSWALLLLAMNQEWQDKIREEVFRACKSNELPTADNLIEFKLVTMVLQETMRLYPPGPMLLRRTAKKMKLGGLDIPANTQFSVPIIAVHHDIDIWGNDVNEFNPMRFSEPRKHLASYFPFGIGSRICIGQNLAMVEAKIVLAMIIQRFSLTMSPSYVHSPIHLWTLDPQYGAPIIFRRLNSS</sequence>
<evidence type="ECO:0000256" key="7">
    <source>
        <dbReference type="ARBA" id="ARBA00023002"/>
    </source>
</evidence>
<dbReference type="InterPro" id="IPR001128">
    <property type="entry name" value="Cyt_P450"/>
</dbReference>
<protein>
    <submittedName>
        <fullName evidence="13">Cytochrome P450</fullName>
    </submittedName>
</protein>
<dbReference type="GO" id="GO:0004497">
    <property type="term" value="F:monooxygenase activity"/>
    <property type="evidence" value="ECO:0007669"/>
    <property type="project" value="UniProtKB-KW"/>
</dbReference>
<dbReference type="InterPro" id="IPR050665">
    <property type="entry name" value="Cytochrome_P450_Monooxygen"/>
</dbReference>
<keyword evidence="5 11" id="KW-0479">Metal-binding</keyword>
<dbReference type="InterPro" id="IPR017972">
    <property type="entry name" value="Cyt_P450_CS"/>
</dbReference>
<dbReference type="GO" id="GO:0016705">
    <property type="term" value="F:oxidoreductase activity, acting on paired donors, with incorporation or reduction of molecular oxygen"/>
    <property type="evidence" value="ECO:0007669"/>
    <property type="project" value="InterPro"/>
</dbReference>
<evidence type="ECO:0000256" key="2">
    <source>
        <dbReference type="ARBA" id="ARBA00010617"/>
    </source>
</evidence>
<comment type="cofactor">
    <cofactor evidence="11">
        <name>heme</name>
        <dbReference type="ChEBI" id="CHEBI:30413"/>
    </cofactor>
</comment>
<evidence type="ECO:0000256" key="10">
    <source>
        <dbReference type="ARBA" id="ARBA00023136"/>
    </source>
</evidence>
<dbReference type="InterPro" id="IPR036396">
    <property type="entry name" value="Cyt_P450_sf"/>
</dbReference>
<keyword evidence="9 12" id="KW-0503">Monooxygenase</keyword>
<proteinExistence type="evidence at transcript level"/>
<keyword evidence="7 12" id="KW-0560">Oxidoreductase</keyword>
<organism evidence="13">
    <name type="scientific">Scoparia dulcis</name>
    <name type="common">Sweet broom</name>
    <name type="synonym">Capraria dulcis</name>
    <dbReference type="NCBI Taxonomy" id="107240"/>
    <lineage>
        <taxon>Eukaryota</taxon>
        <taxon>Viridiplantae</taxon>
        <taxon>Streptophyta</taxon>
        <taxon>Embryophyta</taxon>
        <taxon>Tracheophyta</taxon>
        <taxon>Spermatophyta</taxon>
        <taxon>Magnoliopsida</taxon>
        <taxon>eudicotyledons</taxon>
        <taxon>Gunneridae</taxon>
        <taxon>Pentapetalae</taxon>
        <taxon>asterids</taxon>
        <taxon>lamiids</taxon>
        <taxon>Lamiales</taxon>
        <taxon>Plantaginaceae</taxon>
        <taxon>Gratioleae</taxon>
        <taxon>Scoparia</taxon>
    </lineage>
</organism>
<keyword evidence="10" id="KW-0472">Membrane</keyword>
<dbReference type="InterPro" id="IPR002401">
    <property type="entry name" value="Cyt_P450_E_grp-I"/>
</dbReference>
<keyword evidence="4" id="KW-0812">Transmembrane</keyword>
<evidence type="ECO:0000256" key="12">
    <source>
        <dbReference type="RuleBase" id="RU000461"/>
    </source>
</evidence>
<evidence type="ECO:0000256" key="9">
    <source>
        <dbReference type="ARBA" id="ARBA00023033"/>
    </source>
</evidence>